<organism evidence="1 2">
    <name type="scientific">Rhynocoris fuscipes</name>
    <dbReference type="NCBI Taxonomy" id="488301"/>
    <lineage>
        <taxon>Eukaryota</taxon>
        <taxon>Metazoa</taxon>
        <taxon>Ecdysozoa</taxon>
        <taxon>Arthropoda</taxon>
        <taxon>Hexapoda</taxon>
        <taxon>Insecta</taxon>
        <taxon>Pterygota</taxon>
        <taxon>Neoptera</taxon>
        <taxon>Paraneoptera</taxon>
        <taxon>Hemiptera</taxon>
        <taxon>Heteroptera</taxon>
        <taxon>Panheteroptera</taxon>
        <taxon>Cimicomorpha</taxon>
        <taxon>Reduviidae</taxon>
        <taxon>Harpactorinae</taxon>
        <taxon>Harpactorini</taxon>
        <taxon>Rhynocoris</taxon>
    </lineage>
</organism>
<evidence type="ECO:0000313" key="1">
    <source>
        <dbReference type="EMBL" id="KAK9505010.1"/>
    </source>
</evidence>
<name>A0AAW1D462_9HEMI</name>
<dbReference type="Proteomes" id="UP001461498">
    <property type="component" value="Unassembled WGS sequence"/>
</dbReference>
<protein>
    <submittedName>
        <fullName evidence="1">Uncharacterized protein</fullName>
    </submittedName>
</protein>
<reference evidence="1 2" key="1">
    <citation type="submission" date="2022-12" db="EMBL/GenBank/DDBJ databases">
        <title>Chromosome-level genome assembly of true bugs.</title>
        <authorList>
            <person name="Ma L."/>
            <person name="Li H."/>
        </authorList>
    </citation>
    <scope>NUCLEOTIDE SEQUENCE [LARGE SCALE GENOMIC DNA]</scope>
    <source>
        <strain evidence="1">Lab_2022b</strain>
    </source>
</reference>
<gene>
    <name evidence="1" type="ORF">O3M35_009165</name>
</gene>
<proteinExistence type="predicted"/>
<accession>A0AAW1D462</accession>
<keyword evidence="2" id="KW-1185">Reference proteome</keyword>
<sequence length="163" mass="18300">MGKANDESASSNSDIIQNLVNQQISTREQNMTNITEMSLNTDNNASHILGPEFQFRDRRESSGDKNILYEATSTSQMANRLERIPSHILLSPSAERLNTEARRRSSEGRPAGILRRRSSAVKDVTNLSIMEQAEVMVDFIIMEALDVIKLYHPSADNNRPPTI</sequence>
<dbReference type="AlphaFoldDB" id="A0AAW1D462"/>
<dbReference type="EMBL" id="JAPXFL010000006">
    <property type="protein sequence ID" value="KAK9505010.1"/>
    <property type="molecule type" value="Genomic_DNA"/>
</dbReference>
<evidence type="ECO:0000313" key="2">
    <source>
        <dbReference type="Proteomes" id="UP001461498"/>
    </source>
</evidence>
<comment type="caution">
    <text evidence="1">The sequence shown here is derived from an EMBL/GenBank/DDBJ whole genome shotgun (WGS) entry which is preliminary data.</text>
</comment>